<sequence length="368" mass="39065">MATSGRSFLAARFLCGFAEGGVPTTSYGWAGEFLLPAHKPRAGIALQIGFVVGTLLVTLGSYSSGEHQWRALSAVVSFCSLPIALLCLFAPESPRWLHRAGLPARASAVLHRIAHLNGRGNASPASIELTVGSGAEEKATMLPPLPRDEPLPNPLSPRTRQQPSLFRLLVVDATFRRVLLLLCLHWCVYSALFFGLSLHEAHDVHAALLASSCQIPTVFCTALSFDRFGRRSTMLVLLCAASFACAAMATLAAGLPAPEGTHALLSTIGVATMSGSFAGGYIFSSELLPTDVRAVGLALCSQSSRVGGFFSPFALLIKNPAVPYTLWSAAALIAGFSSLWLPETLGEPSLESLDDLRALVSRRAGRHR</sequence>
<dbReference type="InterPro" id="IPR020846">
    <property type="entry name" value="MFS_dom"/>
</dbReference>
<dbReference type="SUPFAM" id="SSF103473">
    <property type="entry name" value="MFS general substrate transporter"/>
    <property type="match status" value="1"/>
</dbReference>
<feature type="transmembrane region" description="Helical" evidence="5">
    <location>
        <begin position="235"/>
        <end position="257"/>
    </location>
</feature>
<dbReference type="Pfam" id="PF07690">
    <property type="entry name" value="MFS_1"/>
    <property type="match status" value="1"/>
</dbReference>
<evidence type="ECO:0000259" key="6">
    <source>
        <dbReference type="PROSITE" id="PS50850"/>
    </source>
</evidence>
<dbReference type="InterPro" id="IPR036259">
    <property type="entry name" value="MFS_trans_sf"/>
</dbReference>
<name>A0A7S2DV55_9EUKA</name>
<accession>A0A7S2DV55</accession>
<reference evidence="7" key="1">
    <citation type="submission" date="2021-01" db="EMBL/GenBank/DDBJ databases">
        <authorList>
            <person name="Corre E."/>
            <person name="Pelletier E."/>
            <person name="Niang G."/>
            <person name="Scheremetjew M."/>
            <person name="Finn R."/>
            <person name="Kale V."/>
            <person name="Holt S."/>
            <person name="Cochrane G."/>
            <person name="Meng A."/>
            <person name="Brown T."/>
            <person name="Cohen L."/>
        </authorList>
    </citation>
    <scope>NUCLEOTIDE SEQUENCE</scope>
    <source>
        <strain evidence="7">UTEX LB 985</strain>
    </source>
</reference>
<feature type="transmembrane region" description="Helical" evidence="5">
    <location>
        <begin position="44"/>
        <end position="63"/>
    </location>
</feature>
<dbReference type="Gene3D" id="1.20.1250.20">
    <property type="entry name" value="MFS general substrate transporter like domains"/>
    <property type="match status" value="1"/>
</dbReference>
<feature type="transmembrane region" description="Helical" evidence="5">
    <location>
        <begin position="263"/>
        <end position="283"/>
    </location>
</feature>
<evidence type="ECO:0000313" key="7">
    <source>
        <dbReference type="EMBL" id="CAD9463290.1"/>
    </source>
</evidence>
<evidence type="ECO:0000256" key="1">
    <source>
        <dbReference type="ARBA" id="ARBA00004141"/>
    </source>
</evidence>
<keyword evidence="3 5" id="KW-1133">Transmembrane helix</keyword>
<gene>
    <name evidence="7" type="ORF">CBRE1094_LOCUS20341</name>
</gene>
<organism evidence="7">
    <name type="scientific">Haptolina brevifila</name>
    <dbReference type="NCBI Taxonomy" id="156173"/>
    <lineage>
        <taxon>Eukaryota</taxon>
        <taxon>Haptista</taxon>
        <taxon>Haptophyta</taxon>
        <taxon>Prymnesiophyceae</taxon>
        <taxon>Prymnesiales</taxon>
        <taxon>Prymnesiaceae</taxon>
        <taxon>Haptolina</taxon>
    </lineage>
</organism>
<protein>
    <recommendedName>
        <fullName evidence="6">Major facilitator superfamily (MFS) profile domain-containing protein</fullName>
    </recommendedName>
</protein>
<dbReference type="PROSITE" id="PS50850">
    <property type="entry name" value="MFS"/>
    <property type="match status" value="1"/>
</dbReference>
<dbReference type="EMBL" id="HBGU01037162">
    <property type="protein sequence ID" value="CAD9463290.1"/>
    <property type="molecule type" value="Transcribed_RNA"/>
</dbReference>
<evidence type="ECO:0000256" key="4">
    <source>
        <dbReference type="ARBA" id="ARBA00023136"/>
    </source>
</evidence>
<feature type="domain" description="Major facilitator superfamily (MFS) profile" evidence="6">
    <location>
        <begin position="1"/>
        <end position="346"/>
    </location>
</feature>
<evidence type="ECO:0000256" key="5">
    <source>
        <dbReference type="SAM" id="Phobius"/>
    </source>
</evidence>
<comment type="subcellular location">
    <subcellularLocation>
        <location evidence="1">Membrane</location>
        <topology evidence="1">Multi-pass membrane protein</topology>
    </subcellularLocation>
</comment>
<dbReference type="AlphaFoldDB" id="A0A7S2DV55"/>
<keyword evidence="2 5" id="KW-0812">Transmembrane</keyword>
<keyword evidence="4 5" id="KW-0472">Membrane</keyword>
<dbReference type="PANTHER" id="PTHR24064">
    <property type="entry name" value="SOLUTE CARRIER FAMILY 22 MEMBER"/>
    <property type="match status" value="1"/>
</dbReference>
<proteinExistence type="predicted"/>
<feature type="transmembrane region" description="Helical" evidence="5">
    <location>
        <begin position="178"/>
        <end position="198"/>
    </location>
</feature>
<dbReference type="GO" id="GO:0022857">
    <property type="term" value="F:transmembrane transporter activity"/>
    <property type="evidence" value="ECO:0007669"/>
    <property type="project" value="InterPro"/>
</dbReference>
<feature type="transmembrane region" description="Helical" evidence="5">
    <location>
        <begin position="69"/>
        <end position="90"/>
    </location>
</feature>
<dbReference type="GO" id="GO:0016020">
    <property type="term" value="C:membrane"/>
    <property type="evidence" value="ECO:0007669"/>
    <property type="project" value="UniProtKB-SubCell"/>
</dbReference>
<dbReference type="InterPro" id="IPR011701">
    <property type="entry name" value="MFS"/>
</dbReference>
<evidence type="ECO:0000256" key="3">
    <source>
        <dbReference type="ARBA" id="ARBA00022989"/>
    </source>
</evidence>
<evidence type="ECO:0000256" key="2">
    <source>
        <dbReference type="ARBA" id="ARBA00022692"/>
    </source>
</evidence>